<comment type="similarity">
    <text evidence="10 12">Belongs to the ApbE family.</text>
</comment>
<dbReference type="GO" id="GO:0046872">
    <property type="term" value="F:metal ion binding"/>
    <property type="evidence" value="ECO:0007669"/>
    <property type="project" value="UniProtKB-UniRule"/>
</dbReference>
<comment type="function">
    <text evidence="12">Flavin transferase that catalyzes the transfer of the FMN moiety of FAD and its covalent binding to the hydroxyl group of a threonine residue in a target flavoprotein.</text>
</comment>
<dbReference type="SUPFAM" id="SSF143631">
    <property type="entry name" value="ApbE-like"/>
    <property type="match status" value="1"/>
</dbReference>
<keyword evidence="12" id="KW-0449">Lipoprotein</keyword>
<dbReference type="EMBL" id="BJCC01000021">
    <property type="protein sequence ID" value="GCF94591.1"/>
    <property type="molecule type" value="Genomic_DNA"/>
</dbReference>
<protein>
    <recommendedName>
        <fullName evidence="2 10">FAD:protein FMN transferase</fullName>
        <ecNumber evidence="1 10">2.7.1.180</ecNumber>
    </recommendedName>
    <alternativeName>
        <fullName evidence="8 10">Flavin transferase</fullName>
    </alternativeName>
</protein>
<dbReference type="EC" id="2.7.1.180" evidence="1 10"/>
<evidence type="ECO:0000256" key="1">
    <source>
        <dbReference type="ARBA" id="ARBA00011955"/>
    </source>
</evidence>
<evidence type="ECO:0000256" key="2">
    <source>
        <dbReference type="ARBA" id="ARBA00016337"/>
    </source>
</evidence>
<feature type="signal peptide" evidence="12">
    <location>
        <begin position="1"/>
        <end position="22"/>
    </location>
</feature>
<sequence>MKKRWGIFFLLLFFLTSCGSQGQYLDVPEQQEGFFLDTYIQIKIYDRDKRSVLEQAFQQVEKLDKQLSSYRAGSEIDQVNQSAGQKPVKVSKKTFELVKTAYEYSKQSEGLFDLTIGPIVQLWRVGTDEARKPTQEEIDAALIKVDYQKVQLNETEQSVYLKESGMSLDLGGIAKGFISDQIAAMLREAEVTSAILDFGGNIIVIGKNPSGKAWTVGIQDPKEPSKVIGTIQATDQAVITSGNYQRYSEFEGQRYHHLMNPQTGYPFESGVASVTVVASNATQGDALSTTLFGLGENEQLQSEEEVGAVFIDHENRIDVTPKLEEQFTAR</sequence>
<evidence type="ECO:0000256" key="5">
    <source>
        <dbReference type="ARBA" id="ARBA00022723"/>
    </source>
</evidence>
<keyword evidence="6 10" id="KW-0274">FAD</keyword>
<keyword evidence="7 10" id="KW-0460">Magnesium</keyword>
<organism evidence="13 14">
    <name type="scientific">Enterococcus florum</name>
    <dbReference type="NCBI Taxonomy" id="2480627"/>
    <lineage>
        <taxon>Bacteria</taxon>
        <taxon>Bacillati</taxon>
        <taxon>Bacillota</taxon>
        <taxon>Bacilli</taxon>
        <taxon>Lactobacillales</taxon>
        <taxon>Enterococcaceae</taxon>
        <taxon>Enterococcus</taxon>
    </lineage>
</organism>
<feature type="chain" id="PRO_5039762634" description="FAD:protein FMN transferase" evidence="12">
    <location>
        <begin position="23"/>
        <end position="330"/>
    </location>
</feature>
<evidence type="ECO:0000256" key="11">
    <source>
        <dbReference type="PIRSR" id="PIRSR006268-2"/>
    </source>
</evidence>
<proteinExistence type="inferred from homology"/>
<feature type="binding site" evidence="11">
    <location>
        <position position="285"/>
    </location>
    <ligand>
        <name>Mg(2+)</name>
        <dbReference type="ChEBI" id="CHEBI:18420"/>
    </ligand>
</feature>
<evidence type="ECO:0000256" key="12">
    <source>
        <dbReference type="RuleBase" id="RU363002"/>
    </source>
</evidence>
<dbReference type="Gene3D" id="3.10.520.10">
    <property type="entry name" value="ApbE-like domains"/>
    <property type="match status" value="1"/>
</dbReference>
<keyword evidence="12" id="KW-0472">Membrane</keyword>
<keyword evidence="12" id="KW-0732">Signal</keyword>
<dbReference type="PROSITE" id="PS51257">
    <property type="entry name" value="PROKAR_LIPOPROTEIN"/>
    <property type="match status" value="1"/>
</dbReference>
<evidence type="ECO:0000256" key="8">
    <source>
        <dbReference type="ARBA" id="ARBA00031306"/>
    </source>
</evidence>
<comment type="catalytic activity">
    <reaction evidence="9 10 12">
        <text>L-threonyl-[protein] + FAD = FMN-L-threonyl-[protein] + AMP + H(+)</text>
        <dbReference type="Rhea" id="RHEA:36847"/>
        <dbReference type="Rhea" id="RHEA-COMP:11060"/>
        <dbReference type="Rhea" id="RHEA-COMP:11061"/>
        <dbReference type="ChEBI" id="CHEBI:15378"/>
        <dbReference type="ChEBI" id="CHEBI:30013"/>
        <dbReference type="ChEBI" id="CHEBI:57692"/>
        <dbReference type="ChEBI" id="CHEBI:74257"/>
        <dbReference type="ChEBI" id="CHEBI:456215"/>
        <dbReference type="EC" id="2.7.1.180"/>
    </reaction>
</comment>
<comment type="caution">
    <text evidence="13">The sequence shown here is derived from an EMBL/GenBank/DDBJ whole genome shotgun (WGS) entry which is preliminary data.</text>
</comment>
<feature type="binding site" evidence="11">
    <location>
        <position position="172"/>
    </location>
    <ligand>
        <name>Mg(2+)</name>
        <dbReference type="ChEBI" id="CHEBI:18420"/>
    </ligand>
</feature>
<keyword evidence="3 10" id="KW-0285">Flavoprotein</keyword>
<feature type="binding site" evidence="11">
    <location>
        <position position="289"/>
    </location>
    <ligand>
        <name>Mg(2+)</name>
        <dbReference type="ChEBI" id="CHEBI:18420"/>
    </ligand>
</feature>
<keyword evidence="5 10" id="KW-0479">Metal-binding</keyword>
<dbReference type="PANTHER" id="PTHR30040">
    <property type="entry name" value="THIAMINE BIOSYNTHESIS LIPOPROTEIN APBE"/>
    <property type="match status" value="1"/>
</dbReference>
<name>A0A4P5PE71_9ENTE</name>
<keyword evidence="14" id="KW-1185">Reference proteome</keyword>
<evidence type="ECO:0000256" key="9">
    <source>
        <dbReference type="ARBA" id="ARBA00048540"/>
    </source>
</evidence>
<dbReference type="InterPro" id="IPR024932">
    <property type="entry name" value="ApbE"/>
</dbReference>
<gene>
    <name evidence="13" type="ORF">NRIC_24820</name>
</gene>
<reference evidence="14" key="1">
    <citation type="submission" date="2019-02" db="EMBL/GenBank/DDBJ databases">
        <title>Draft genome sequence of Enterococcus sp. Gos25-1.</title>
        <authorList>
            <person name="Tanaka N."/>
            <person name="Shiwa Y."/>
            <person name="Fujita N."/>
        </authorList>
    </citation>
    <scope>NUCLEOTIDE SEQUENCE [LARGE SCALE GENOMIC DNA]</scope>
    <source>
        <strain evidence="14">Gos25-1</strain>
    </source>
</reference>
<dbReference type="OrthoDB" id="9778595at2"/>
<dbReference type="GO" id="GO:0016740">
    <property type="term" value="F:transferase activity"/>
    <property type="evidence" value="ECO:0007669"/>
    <property type="project" value="UniProtKB-UniRule"/>
</dbReference>
<evidence type="ECO:0000313" key="13">
    <source>
        <dbReference type="EMBL" id="GCF94591.1"/>
    </source>
</evidence>
<dbReference type="Proteomes" id="UP000290567">
    <property type="component" value="Unassembled WGS sequence"/>
</dbReference>
<dbReference type="PANTHER" id="PTHR30040:SF2">
    <property type="entry name" value="FAD:PROTEIN FMN TRANSFERASE"/>
    <property type="match status" value="1"/>
</dbReference>
<keyword evidence="12" id="KW-1003">Cell membrane</keyword>
<accession>A0A4P5PE71</accession>
<dbReference type="AlphaFoldDB" id="A0A4P5PE71"/>
<evidence type="ECO:0000256" key="6">
    <source>
        <dbReference type="ARBA" id="ARBA00022827"/>
    </source>
</evidence>
<comment type="subcellular location">
    <subcellularLocation>
        <location evidence="12">Cell inner membrane</location>
        <topology evidence="12">Lipid-anchor</topology>
        <orientation evidence="12">Periplasmic side</orientation>
    </subcellularLocation>
</comment>
<dbReference type="PIRSF" id="PIRSF006268">
    <property type="entry name" value="ApbE"/>
    <property type="match status" value="1"/>
</dbReference>
<keyword evidence="12" id="KW-0997">Cell inner membrane</keyword>
<dbReference type="InterPro" id="IPR003374">
    <property type="entry name" value="ApbE-like_sf"/>
</dbReference>
<evidence type="ECO:0000256" key="4">
    <source>
        <dbReference type="ARBA" id="ARBA00022679"/>
    </source>
</evidence>
<evidence type="ECO:0000256" key="10">
    <source>
        <dbReference type="PIRNR" id="PIRNR006268"/>
    </source>
</evidence>
<comment type="cofactor">
    <cofactor evidence="11">
        <name>Mg(2+)</name>
        <dbReference type="ChEBI" id="CHEBI:18420"/>
    </cofactor>
    <cofactor evidence="11">
        <name>Mn(2+)</name>
        <dbReference type="ChEBI" id="CHEBI:29035"/>
    </cofactor>
    <text evidence="11">Magnesium. Can also use manganese.</text>
</comment>
<dbReference type="GO" id="GO:0005886">
    <property type="term" value="C:plasma membrane"/>
    <property type="evidence" value="ECO:0007669"/>
    <property type="project" value="UniProtKB-SubCell"/>
</dbReference>
<dbReference type="RefSeq" id="WP_146623014.1">
    <property type="nucleotide sequence ID" value="NZ_BJCC01000021.1"/>
</dbReference>
<evidence type="ECO:0000313" key="14">
    <source>
        <dbReference type="Proteomes" id="UP000290567"/>
    </source>
</evidence>
<evidence type="ECO:0000256" key="3">
    <source>
        <dbReference type="ARBA" id="ARBA00022630"/>
    </source>
</evidence>
<evidence type="ECO:0000256" key="7">
    <source>
        <dbReference type="ARBA" id="ARBA00022842"/>
    </source>
</evidence>
<dbReference type="Pfam" id="PF02424">
    <property type="entry name" value="ApbE"/>
    <property type="match status" value="1"/>
</dbReference>
<keyword evidence="4 10" id="KW-0808">Transferase</keyword>